<keyword evidence="3" id="KW-1185">Reference proteome</keyword>
<feature type="region of interest" description="Disordered" evidence="1">
    <location>
        <begin position="53"/>
        <end position="80"/>
    </location>
</feature>
<feature type="compositionally biased region" description="Polar residues" evidence="1">
    <location>
        <begin position="55"/>
        <end position="66"/>
    </location>
</feature>
<proteinExistence type="predicted"/>
<dbReference type="NCBIfam" id="TIGR04186">
    <property type="entry name" value="GRASP_targ"/>
    <property type="match status" value="1"/>
</dbReference>
<dbReference type="EMBL" id="JBHUCM010000015">
    <property type="protein sequence ID" value="MFD1539005.1"/>
    <property type="molecule type" value="Genomic_DNA"/>
</dbReference>
<reference evidence="3" key="1">
    <citation type="journal article" date="2019" name="Int. J. Syst. Evol. Microbiol.">
        <title>The Global Catalogue of Microorganisms (GCM) 10K type strain sequencing project: providing services to taxonomists for standard genome sequencing and annotation.</title>
        <authorList>
            <consortium name="The Broad Institute Genomics Platform"/>
            <consortium name="The Broad Institute Genome Sequencing Center for Infectious Disease"/>
            <person name="Wu L."/>
            <person name="Ma J."/>
        </authorList>
    </citation>
    <scope>NUCLEOTIDE SEQUENCE [LARGE SCALE GENOMIC DNA]</scope>
    <source>
        <strain evidence="3">CGMCC 1.15399</strain>
    </source>
</reference>
<evidence type="ECO:0000256" key="1">
    <source>
        <dbReference type="SAM" id="MobiDB-lite"/>
    </source>
</evidence>
<evidence type="ECO:0000313" key="2">
    <source>
        <dbReference type="EMBL" id="MFD1539005.1"/>
    </source>
</evidence>
<accession>A0ABW4G8U2</accession>
<name>A0ABW4G8U2_9ACTN</name>
<evidence type="ECO:0000313" key="3">
    <source>
        <dbReference type="Proteomes" id="UP001597097"/>
    </source>
</evidence>
<dbReference type="Proteomes" id="UP001597097">
    <property type="component" value="Unassembled WGS sequence"/>
</dbReference>
<dbReference type="RefSeq" id="WP_281429226.1">
    <property type="nucleotide sequence ID" value="NZ_JAHKRM010000069.1"/>
</dbReference>
<dbReference type="InterPro" id="IPR026496">
    <property type="entry name" value="GRASP_targ"/>
</dbReference>
<comment type="caution">
    <text evidence="2">The sequence shown here is derived from an EMBL/GenBank/DDBJ whole genome shotgun (WGS) entry which is preliminary data.</text>
</comment>
<sequence length="80" mass="8651">MALTQDQPVRPWGLSRMTEPSPVGPPEYATVEFDAATQLTHFYDARGEIVDMQRGTVTKSPKNQGNDGTGGPLVSDDSDD</sequence>
<feature type="region of interest" description="Disordered" evidence="1">
    <location>
        <begin position="1"/>
        <end position="27"/>
    </location>
</feature>
<protein>
    <submittedName>
        <fullName evidence="2">ATP-grasp-modified RiPP</fullName>
    </submittedName>
</protein>
<gene>
    <name evidence="2" type="primary">tgmA</name>
    <name evidence="2" type="ORF">ACFSJ0_18255</name>
</gene>
<organism evidence="2 3">
    <name type="scientific">Nonomuraea guangzhouensis</name>
    <dbReference type="NCBI Taxonomy" id="1291555"/>
    <lineage>
        <taxon>Bacteria</taxon>
        <taxon>Bacillati</taxon>
        <taxon>Actinomycetota</taxon>
        <taxon>Actinomycetes</taxon>
        <taxon>Streptosporangiales</taxon>
        <taxon>Streptosporangiaceae</taxon>
        <taxon>Nonomuraea</taxon>
    </lineage>
</organism>